<evidence type="ECO:0000256" key="1">
    <source>
        <dbReference type="SAM" id="MobiDB-lite"/>
    </source>
</evidence>
<dbReference type="InterPro" id="IPR036397">
    <property type="entry name" value="RNaseH_sf"/>
</dbReference>
<evidence type="ECO:0000313" key="4">
    <source>
        <dbReference type="Proteomes" id="UP000297245"/>
    </source>
</evidence>
<sequence length="312" mass="34960">MWLKRYLDFGSGRPLWALLADTLLATNTPSSEKNTPRSIRINYYLQSWKTGTTSQSNQPPDILRMLKIGRKYGLRIEGIAFERDILREMPIWYHSQADSKIRRLTGSRASKCLLIKHNLTTVGEAEDLAAILVTVEGRPNPHENNNHCRCSDCTNLREKMGCNHPNLCMLRAQDLLDTLPTKWDPHAEQPGDNEPSLTSLPSQKDEEIFDYRLSTSGNLSDIFRIFTDPSHKPVNEVPIRLFKVRNQIQQVTVATDGSCIDNGQTTAIAGAGVFFAANDPRNQSVRVPKSLGDTTLTQSNQTAELLAVKLTS</sequence>
<dbReference type="EMBL" id="ML179078">
    <property type="protein sequence ID" value="THV02272.1"/>
    <property type="molecule type" value="Genomic_DNA"/>
</dbReference>
<gene>
    <name evidence="3" type="ORF">K435DRAFT_653642</name>
</gene>
<dbReference type="SUPFAM" id="SSF53098">
    <property type="entry name" value="Ribonuclease H-like"/>
    <property type="match status" value="1"/>
</dbReference>
<dbReference type="Gene3D" id="3.30.420.10">
    <property type="entry name" value="Ribonuclease H-like superfamily/Ribonuclease H"/>
    <property type="match status" value="1"/>
</dbReference>
<dbReference type="GO" id="GO:0004523">
    <property type="term" value="F:RNA-DNA hybrid ribonuclease activity"/>
    <property type="evidence" value="ECO:0007669"/>
    <property type="project" value="InterPro"/>
</dbReference>
<dbReference type="PROSITE" id="PS50879">
    <property type="entry name" value="RNASE_H_1"/>
    <property type="match status" value="1"/>
</dbReference>
<feature type="domain" description="RNase H type-1" evidence="2">
    <location>
        <begin position="247"/>
        <end position="312"/>
    </location>
</feature>
<organism evidence="3 4">
    <name type="scientific">Dendrothele bispora (strain CBS 962.96)</name>
    <dbReference type="NCBI Taxonomy" id="1314807"/>
    <lineage>
        <taxon>Eukaryota</taxon>
        <taxon>Fungi</taxon>
        <taxon>Dikarya</taxon>
        <taxon>Basidiomycota</taxon>
        <taxon>Agaricomycotina</taxon>
        <taxon>Agaricomycetes</taxon>
        <taxon>Agaricomycetidae</taxon>
        <taxon>Agaricales</taxon>
        <taxon>Agaricales incertae sedis</taxon>
        <taxon>Dendrothele</taxon>
    </lineage>
</organism>
<feature type="region of interest" description="Disordered" evidence="1">
    <location>
        <begin position="181"/>
        <end position="203"/>
    </location>
</feature>
<evidence type="ECO:0000313" key="3">
    <source>
        <dbReference type="EMBL" id="THV02272.1"/>
    </source>
</evidence>
<accession>A0A4S8MI75</accession>
<dbReference type="GO" id="GO:0003676">
    <property type="term" value="F:nucleic acid binding"/>
    <property type="evidence" value="ECO:0007669"/>
    <property type="project" value="InterPro"/>
</dbReference>
<dbReference type="Proteomes" id="UP000297245">
    <property type="component" value="Unassembled WGS sequence"/>
</dbReference>
<proteinExistence type="predicted"/>
<name>A0A4S8MI75_DENBC</name>
<dbReference type="InterPro" id="IPR002156">
    <property type="entry name" value="RNaseH_domain"/>
</dbReference>
<evidence type="ECO:0000259" key="2">
    <source>
        <dbReference type="PROSITE" id="PS50879"/>
    </source>
</evidence>
<dbReference type="OrthoDB" id="3062525at2759"/>
<feature type="non-terminal residue" evidence="3">
    <location>
        <position position="312"/>
    </location>
</feature>
<keyword evidence="4" id="KW-1185">Reference proteome</keyword>
<dbReference type="InterPro" id="IPR012337">
    <property type="entry name" value="RNaseH-like_sf"/>
</dbReference>
<dbReference type="AlphaFoldDB" id="A0A4S8MI75"/>
<reference evidence="3 4" key="1">
    <citation type="journal article" date="2019" name="Nat. Ecol. Evol.">
        <title>Megaphylogeny resolves global patterns of mushroom evolution.</title>
        <authorList>
            <person name="Varga T."/>
            <person name="Krizsan K."/>
            <person name="Foldi C."/>
            <person name="Dima B."/>
            <person name="Sanchez-Garcia M."/>
            <person name="Sanchez-Ramirez S."/>
            <person name="Szollosi G.J."/>
            <person name="Szarkandi J.G."/>
            <person name="Papp V."/>
            <person name="Albert L."/>
            <person name="Andreopoulos W."/>
            <person name="Angelini C."/>
            <person name="Antonin V."/>
            <person name="Barry K.W."/>
            <person name="Bougher N.L."/>
            <person name="Buchanan P."/>
            <person name="Buyck B."/>
            <person name="Bense V."/>
            <person name="Catcheside P."/>
            <person name="Chovatia M."/>
            <person name="Cooper J."/>
            <person name="Damon W."/>
            <person name="Desjardin D."/>
            <person name="Finy P."/>
            <person name="Geml J."/>
            <person name="Haridas S."/>
            <person name="Hughes K."/>
            <person name="Justo A."/>
            <person name="Karasinski D."/>
            <person name="Kautmanova I."/>
            <person name="Kiss B."/>
            <person name="Kocsube S."/>
            <person name="Kotiranta H."/>
            <person name="LaButti K.M."/>
            <person name="Lechner B.E."/>
            <person name="Liimatainen K."/>
            <person name="Lipzen A."/>
            <person name="Lukacs Z."/>
            <person name="Mihaltcheva S."/>
            <person name="Morgado L.N."/>
            <person name="Niskanen T."/>
            <person name="Noordeloos M.E."/>
            <person name="Ohm R.A."/>
            <person name="Ortiz-Santana B."/>
            <person name="Ovrebo C."/>
            <person name="Racz N."/>
            <person name="Riley R."/>
            <person name="Savchenko A."/>
            <person name="Shiryaev A."/>
            <person name="Soop K."/>
            <person name="Spirin V."/>
            <person name="Szebenyi C."/>
            <person name="Tomsovsky M."/>
            <person name="Tulloss R.E."/>
            <person name="Uehling J."/>
            <person name="Grigoriev I.V."/>
            <person name="Vagvolgyi C."/>
            <person name="Papp T."/>
            <person name="Martin F.M."/>
            <person name="Miettinen O."/>
            <person name="Hibbett D.S."/>
            <person name="Nagy L.G."/>
        </authorList>
    </citation>
    <scope>NUCLEOTIDE SEQUENCE [LARGE SCALE GENOMIC DNA]</scope>
    <source>
        <strain evidence="3 4">CBS 962.96</strain>
    </source>
</reference>
<protein>
    <recommendedName>
        <fullName evidence="2">RNase H type-1 domain-containing protein</fullName>
    </recommendedName>
</protein>